<dbReference type="InterPro" id="IPR057926">
    <property type="entry name" value="QRICH1_dom"/>
</dbReference>
<gene>
    <name evidence="10" type="ORF">NTJ_06164</name>
</gene>
<evidence type="ECO:0000256" key="3">
    <source>
        <dbReference type="ARBA" id="ARBA00022723"/>
    </source>
</evidence>
<evidence type="ECO:0000256" key="2">
    <source>
        <dbReference type="ARBA" id="ARBA00022553"/>
    </source>
</evidence>
<keyword evidence="2" id="KW-0597">Phosphoprotein</keyword>
<feature type="domain" description="TRASH" evidence="9">
    <location>
        <begin position="480"/>
        <end position="515"/>
    </location>
</feature>
<feature type="region of interest" description="Disordered" evidence="8">
    <location>
        <begin position="418"/>
        <end position="464"/>
    </location>
</feature>
<keyword evidence="6" id="KW-0862">Zinc</keyword>
<sequence length="1416" mass="154874">MEVDDDMQMEEDPAPVDLPMSTDEEEESGGVEKMPDDAMASDSPANPDVEFPEVPKITGEGPLEMEAEALVAPDVMNDKTSELTATGEDADVVTSAAGEEVAVEVDPEASKDPEVLGTAVVPGKRSLIVETEGREPDSGSIEADPRENPDVGNADLPQKPLSEESSTHEGPSPSTKDVSSTSGDVQIDKAEDSQQADQDDPLEQRASTTTQLSQSADINRASSDDDSRDLANASVPSNTVDQNDGKASVDQPKSLALELSEAFSLLEQPEPDDSNSAGAAPKDNSVGVADQEEAEDSPAPDHISVDGSSSGAEVEIPDHVSLDSDSDPDDPPAVDSGKDKTDDVSLQDHTKPIDENEVSSSATENQEGTVIPSSTSDASDIVVLEDDAGGNAAVNDGHNVVSKSLGGAQITLIGKPADTETITSDEPAANKSASAARKSSTVSALSPSTATRSPSRNLNDSASKSQYSVRKMTVASLGKCLHCSEMRVCYWRIDVANKEYSICSEKCLEAHRVQRRQIIENGAPPISNIIQMADLSQLQKVCSFCKEKIPKIRIGPLTWEVMDFCNEECLSKYQMLHISKCCNCHSVVASSSMGKYSVRFGHEVKQFCTPPCLDSYKKSIKTCSYCQKNLQDSSDGFLAAVGGKDQFRDFCSQECLDKYDCICNNTSASYSVATCVVCDNDKVAQYELLSGNQVAKLCTDICLAAYKFVNKIEVGVCGMCNKYYDKKSVDEHVTFPEDSAVTFCSKHCLNISVISKRKIVPCSWCKAKKYNFDMIYRKGTTDDGLYVCSVNCLALHDVSMKAIPPTKVTCAKCKKLEVSTYHITMSDATIRHFCCYDCVLAFQAPFNTSMANSSLPFPASAPKKNNKLIDTPPTSSSLIAASTNTGGLTIANVSTLKPAGPSQPLIQSVGTPLNSKHKNVEVPDFFTLKPLDMRNKWTQITTCAPVCRNCKAKNDKSTQQTEAIAEQSSDNNKAGESGETQKIFVPVPVPIYVPYPAAMYSLPSPVLLPIPVPFAVPIIVPTSLENMDQVIDTMKEILNKESGSVSTAQPSKSISSDGESQEALEHSSAESNKSVKKSIKRKTRSFDEENILDEEAEQPKKARFSSEESRTHSTVTTKKRLNFTLGVEAWKYFVKRWNASLQNDSEGGKPQLKIDLLSMSRQELNDALTIFVQEAKRPNGLKYRPDCTFYLCLGIQHYLFQNERADEIFCDDAFSDFTNALDVEAKSFHSGLFVQPFSAKPPVSRVEEEHLWESAQLGAKSPQLLLMTIMYFFTLYFELWTVEQHLQLTAKNFSIERFDDESCTRKLIKLKLDGEGSDSAKPREYELKENENDRERCPVRFFEFYLSKCPMSSDMENDPLYLMPISACDPNNSVWFMSMPLPEALIQKMVNRVKMIKEVCDAINSSTAEVTPSLAE</sequence>
<dbReference type="PANTHER" id="PTHR45736:SF1">
    <property type="entry name" value="WITHOUT CHILDREN, ISOFORM B"/>
    <property type="match status" value="1"/>
</dbReference>
<evidence type="ECO:0000256" key="8">
    <source>
        <dbReference type="SAM" id="MobiDB-lite"/>
    </source>
</evidence>
<keyword evidence="11" id="KW-1185">Reference proteome</keyword>
<evidence type="ECO:0000256" key="1">
    <source>
        <dbReference type="ARBA" id="ARBA00022499"/>
    </source>
</evidence>
<dbReference type="Proteomes" id="UP001307889">
    <property type="component" value="Chromosome 4"/>
</dbReference>
<feature type="compositionally biased region" description="Basic and acidic residues" evidence="8">
    <location>
        <begin position="131"/>
        <end position="149"/>
    </location>
</feature>
<dbReference type="SMART" id="SM00746">
    <property type="entry name" value="TRASH"/>
    <property type="match status" value="7"/>
</dbReference>
<feature type="compositionally biased region" description="Low complexity" evidence="8">
    <location>
        <begin position="254"/>
        <end position="267"/>
    </location>
</feature>
<keyword evidence="7" id="KW-0832">Ubl conjugation</keyword>
<dbReference type="Pfam" id="PF06467">
    <property type="entry name" value="zf-FCS"/>
    <property type="match status" value="1"/>
</dbReference>
<evidence type="ECO:0000256" key="7">
    <source>
        <dbReference type="ARBA" id="ARBA00022843"/>
    </source>
</evidence>
<feature type="compositionally biased region" description="Polar residues" evidence="8">
    <location>
        <begin position="1041"/>
        <end position="1058"/>
    </location>
</feature>
<dbReference type="EMBL" id="AP028912">
    <property type="protein sequence ID" value="BES93355.1"/>
    <property type="molecule type" value="Genomic_DNA"/>
</dbReference>
<evidence type="ECO:0000256" key="5">
    <source>
        <dbReference type="ARBA" id="ARBA00022771"/>
    </source>
</evidence>
<feature type="domain" description="TRASH" evidence="9">
    <location>
        <begin position="762"/>
        <end position="800"/>
    </location>
</feature>
<accession>A0ABN7AMA6</accession>
<feature type="region of interest" description="Disordered" evidence="8">
    <location>
        <begin position="1041"/>
        <end position="1115"/>
    </location>
</feature>
<keyword evidence="4" id="KW-0677">Repeat</keyword>
<dbReference type="InterPro" id="IPR010507">
    <property type="entry name" value="Znf_MYM"/>
</dbReference>
<feature type="compositionally biased region" description="Polar residues" evidence="8">
    <location>
        <begin position="358"/>
        <end position="378"/>
    </location>
</feature>
<feature type="compositionally biased region" description="Basic and acidic residues" evidence="8">
    <location>
        <begin position="336"/>
        <end position="354"/>
    </location>
</feature>
<evidence type="ECO:0000313" key="11">
    <source>
        <dbReference type="Proteomes" id="UP001307889"/>
    </source>
</evidence>
<protein>
    <submittedName>
        <fullName evidence="10">Woc protein</fullName>
    </submittedName>
</protein>
<keyword evidence="1" id="KW-1017">Isopeptide bond</keyword>
<dbReference type="InterPro" id="IPR021893">
    <property type="entry name" value="ZMYM2-like_C"/>
</dbReference>
<dbReference type="Pfam" id="PF12012">
    <property type="entry name" value="DUF3504"/>
    <property type="match status" value="1"/>
</dbReference>
<proteinExistence type="predicted"/>
<keyword evidence="5" id="KW-0863">Zinc-finger</keyword>
<keyword evidence="3" id="KW-0479">Metal-binding</keyword>
<dbReference type="Pfam" id="PF25561">
    <property type="entry name" value="QRICH1"/>
    <property type="match status" value="1"/>
</dbReference>
<feature type="compositionally biased region" description="Low complexity" evidence="8">
    <location>
        <begin position="429"/>
        <end position="444"/>
    </location>
</feature>
<feature type="compositionally biased region" description="Polar residues" evidence="8">
    <location>
        <begin position="445"/>
        <end position="464"/>
    </location>
</feature>
<feature type="domain" description="TRASH" evidence="9">
    <location>
        <begin position="542"/>
        <end position="577"/>
    </location>
</feature>
<organism evidence="10 11">
    <name type="scientific">Nesidiocoris tenuis</name>
    <dbReference type="NCBI Taxonomy" id="355587"/>
    <lineage>
        <taxon>Eukaryota</taxon>
        <taxon>Metazoa</taxon>
        <taxon>Ecdysozoa</taxon>
        <taxon>Arthropoda</taxon>
        <taxon>Hexapoda</taxon>
        <taxon>Insecta</taxon>
        <taxon>Pterygota</taxon>
        <taxon>Neoptera</taxon>
        <taxon>Paraneoptera</taxon>
        <taxon>Hemiptera</taxon>
        <taxon>Heteroptera</taxon>
        <taxon>Panheteroptera</taxon>
        <taxon>Cimicomorpha</taxon>
        <taxon>Miridae</taxon>
        <taxon>Dicyphina</taxon>
        <taxon>Nesidiocoris</taxon>
    </lineage>
</organism>
<evidence type="ECO:0000313" key="10">
    <source>
        <dbReference type="EMBL" id="BES93355.1"/>
    </source>
</evidence>
<feature type="domain" description="TRASH" evidence="9">
    <location>
        <begin position="623"/>
        <end position="663"/>
    </location>
</feature>
<evidence type="ECO:0000256" key="6">
    <source>
        <dbReference type="ARBA" id="ARBA00022833"/>
    </source>
</evidence>
<feature type="domain" description="TRASH" evidence="9">
    <location>
        <begin position="810"/>
        <end position="846"/>
    </location>
</feature>
<feature type="compositionally biased region" description="Basic and acidic residues" evidence="8">
    <location>
        <begin position="1097"/>
        <end position="1111"/>
    </location>
</feature>
<feature type="region of interest" description="Disordered" evidence="8">
    <location>
        <begin position="102"/>
        <end position="378"/>
    </location>
</feature>
<dbReference type="InterPro" id="IPR011017">
    <property type="entry name" value="TRASH_dom"/>
</dbReference>
<feature type="compositionally biased region" description="Basic residues" evidence="8">
    <location>
        <begin position="1074"/>
        <end position="1083"/>
    </location>
</feature>
<feature type="compositionally biased region" description="Polar residues" evidence="8">
    <location>
        <begin position="168"/>
        <end position="184"/>
    </location>
</feature>
<feature type="domain" description="TRASH" evidence="9">
    <location>
        <begin position="581"/>
        <end position="620"/>
    </location>
</feature>
<feature type="domain" description="TRASH" evidence="9">
    <location>
        <begin position="675"/>
        <end position="710"/>
    </location>
</feature>
<evidence type="ECO:0000259" key="9">
    <source>
        <dbReference type="SMART" id="SM00746"/>
    </source>
</evidence>
<name>A0ABN7AMA6_9HEMI</name>
<reference evidence="10 11" key="1">
    <citation type="submission" date="2023-09" db="EMBL/GenBank/DDBJ databases">
        <title>Nesidiocoris tenuis whole genome shotgun sequence.</title>
        <authorList>
            <person name="Shibata T."/>
            <person name="Shimoda M."/>
            <person name="Kobayashi T."/>
            <person name="Uehara T."/>
        </authorList>
    </citation>
    <scope>NUCLEOTIDE SEQUENCE [LARGE SCALE GENOMIC DNA]</scope>
    <source>
        <strain evidence="10 11">Japan</strain>
    </source>
</reference>
<evidence type="ECO:0000256" key="4">
    <source>
        <dbReference type="ARBA" id="ARBA00022737"/>
    </source>
</evidence>
<feature type="compositionally biased region" description="Acidic residues" evidence="8">
    <location>
        <begin position="1"/>
        <end position="14"/>
    </location>
</feature>
<feature type="region of interest" description="Disordered" evidence="8">
    <location>
        <begin position="1"/>
        <end position="57"/>
    </location>
</feature>
<dbReference type="PANTHER" id="PTHR45736">
    <property type="entry name" value="ZINC FINGER MYM-TYPE PROTEIN"/>
    <property type="match status" value="1"/>
</dbReference>
<feature type="compositionally biased region" description="Polar residues" evidence="8">
    <location>
        <begin position="205"/>
        <end position="214"/>
    </location>
</feature>
<dbReference type="InterPro" id="IPR051284">
    <property type="entry name" value="ZnF_MYMT-QRICH1"/>
</dbReference>